<name>A0A811V2N2_CERCA</name>
<keyword evidence="2" id="KW-1185">Reference proteome</keyword>
<dbReference type="Proteomes" id="UP000606786">
    <property type="component" value="Unassembled WGS sequence"/>
</dbReference>
<comment type="caution">
    <text evidence="1">The sequence shown here is derived from an EMBL/GenBank/DDBJ whole genome shotgun (WGS) entry which is preliminary data.</text>
</comment>
<protein>
    <submittedName>
        <fullName evidence="1">(Mediterranean fruit fly) hypothetical protein</fullName>
    </submittedName>
</protein>
<evidence type="ECO:0000313" key="1">
    <source>
        <dbReference type="EMBL" id="CAD7004625.1"/>
    </source>
</evidence>
<organism evidence="1 2">
    <name type="scientific">Ceratitis capitata</name>
    <name type="common">Mediterranean fruit fly</name>
    <name type="synonym">Tephritis capitata</name>
    <dbReference type="NCBI Taxonomy" id="7213"/>
    <lineage>
        <taxon>Eukaryota</taxon>
        <taxon>Metazoa</taxon>
        <taxon>Ecdysozoa</taxon>
        <taxon>Arthropoda</taxon>
        <taxon>Hexapoda</taxon>
        <taxon>Insecta</taxon>
        <taxon>Pterygota</taxon>
        <taxon>Neoptera</taxon>
        <taxon>Endopterygota</taxon>
        <taxon>Diptera</taxon>
        <taxon>Brachycera</taxon>
        <taxon>Muscomorpha</taxon>
        <taxon>Tephritoidea</taxon>
        <taxon>Tephritidae</taxon>
        <taxon>Ceratitis</taxon>
        <taxon>Ceratitis</taxon>
    </lineage>
</organism>
<dbReference type="AlphaFoldDB" id="A0A811V2N2"/>
<reference evidence="1" key="1">
    <citation type="submission" date="2020-11" db="EMBL/GenBank/DDBJ databases">
        <authorList>
            <person name="Whitehead M."/>
        </authorList>
    </citation>
    <scope>NUCLEOTIDE SEQUENCE</scope>
    <source>
        <strain evidence="1">EGII</strain>
    </source>
</reference>
<dbReference type="EMBL" id="CAJHJT010000034">
    <property type="protein sequence ID" value="CAD7004625.1"/>
    <property type="molecule type" value="Genomic_DNA"/>
</dbReference>
<evidence type="ECO:0000313" key="2">
    <source>
        <dbReference type="Proteomes" id="UP000606786"/>
    </source>
</evidence>
<accession>A0A811V2N2</accession>
<proteinExistence type="predicted"/>
<sequence>MASSSSTEKLHACILPLCATPTTVTTTTTQAAQPATNKQPPAEVDIPSVVVTVHVEIVVVEKSIYSRKAQKCTNTHTRDVLLNLERTYY</sequence>
<gene>
    <name evidence="1" type="ORF">CCAP1982_LOCUS13020</name>
</gene>